<proteinExistence type="predicted"/>
<sequence>MPQALAESYIHSSRVQSESLNAHLLRFVARTVGVVGIITIVFLLSSRLGAPLFSLIVGFGVGGVAVALAAQSSIEHFMGSLNLFGDKPVPISLPQSE</sequence>
<organism evidence="2 3">
    <name type="scientific">Microbulbifer halophilus</name>
    <dbReference type="NCBI Taxonomy" id="453963"/>
    <lineage>
        <taxon>Bacteria</taxon>
        <taxon>Pseudomonadati</taxon>
        <taxon>Pseudomonadota</taxon>
        <taxon>Gammaproteobacteria</taxon>
        <taxon>Cellvibrionales</taxon>
        <taxon>Microbulbiferaceae</taxon>
        <taxon>Microbulbifer</taxon>
    </lineage>
</organism>
<keyword evidence="3" id="KW-1185">Reference proteome</keyword>
<evidence type="ECO:0000313" key="3">
    <source>
        <dbReference type="Proteomes" id="UP001597425"/>
    </source>
</evidence>
<dbReference type="Gene3D" id="1.10.287.1260">
    <property type="match status" value="1"/>
</dbReference>
<comment type="caution">
    <text evidence="2">The sequence shown here is derived from an EMBL/GenBank/DDBJ whole genome shotgun (WGS) entry which is preliminary data.</text>
</comment>
<accession>A0ABW5E9X0</accession>
<dbReference type="Proteomes" id="UP001597425">
    <property type="component" value="Unassembled WGS sequence"/>
</dbReference>
<keyword evidence="1" id="KW-0812">Transmembrane</keyword>
<reference evidence="3" key="1">
    <citation type="journal article" date="2019" name="Int. J. Syst. Evol. Microbiol.">
        <title>The Global Catalogue of Microorganisms (GCM) 10K type strain sequencing project: providing services to taxonomists for standard genome sequencing and annotation.</title>
        <authorList>
            <consortium name="The Broad Institute Genomics Platform"/>
            <consortium name="The Broad Institute Genome Sequencing Center for Infectious Disease"/>
            <person name="Wu L."/>
            <person name="Ma J."/>
        </authorList>
    </citation>
    <scope>NUCLEOTIDE SEQUENCE [LARGE SCALE GENOMIC DNA]</scope>
    <source>
        <strain evidence="3">KCTC 12848</strain>
    </source>
</reference>
<gene>
    <name evidence="2" type="ORF">ACFSKX_08150</name>
</gene>
<feature type="transmembrane region" description="Helical" evidence="1">
    <location>
        <begin position="50"/>
        <end position="70"/>
    </location>
</feature>
<keyword evidence="1" id="KW-1133">Transmembrane helix</keyword>
<name>A0ABW5E9X0_9GAMM</name>
<keyword evidence="1" id="KW-0472">Membrane</keyword>
<evidence type="ECO:0000256" key="1">
    <source>
        <dbReference type="SAM" id="Phobius"/>
    </source>
</evidence>
<protein>
    <submittedName>
        <fullName evidence="2">Mechanosensitive ion channel domain-containing protein</fullName>
    </submittedName>
</protein>
<feature type="transmembrane region" description="Helical" evidence="1">
    <location>
        <begin position="24"/>
        <end position="44"/>
    </location>
</feature>
<dbReference type="EMBL" id="JBHUJD010000008">
    <property type="protein sequence ID" value="MFD2310388.1"/>
    <property type="molecule type" value="Genomic_DNA"/>
</dbReference>
<dbReference type="InterPro" id="IPR011014">
    <property type="entry name" value="MscS_channel_TM-2"/>
</dbReference>
<dbReference type="SUPFAM" id="SSF82861">
    <property type="entry name" value="Mechanosensitive channel protein MscS (YggB), transmembrane region"/>
    <property type="match status" value="1"/>
</dbReference>
<evidence type="ECO:0000313" key="2">
    <source>
        <dbReference type="EMBL" id="MFD2310388.1"/>
    </source>
</evidence>
<dbReference type="RefSeq" id="WP_265722504.1">
    <property type="nucleotide sequence ID" value="NZ_JAPIVK010000024.1"/>
</dbReference>